<evidence type="ECO:0000256" key="3">
    <source>
        <dbReference type="ARBA" id="ARBA00022827"/>
    </source>
</evidence>
<evidence type="ECO:0000256" key="2">
    <source>
        <dbReference type="ARBA" id="ARBA00022630"/>
    </source>
</evidence>
<dbReference type="Gene3D" id="3.40.30.120">
    <property type="match status" value="1"/>
</dbReference>
<gene>
    <name evidence="6" type="ORF">Stube_30170</name>
</gene>
<dbReference type="GO" id="GO:0016709">
    <property type="term" value="F:oxidoreductase activity, acting on paired donors, with incorporation or reduction of molecular oxygen, NAD(P)H as one donor, and incorporation of one atom of oxygen"/>
    <property type="evidence" value="ECO:0007669"/>
    <property type="project" value="UniProtKB-ARBA"/>
</dbReference>
<dbReference type="EMBL" id="BLIR01000001">
    <property type="protein sequence ID" value="GFE38344.1"/>
    <property type="molecule type" value="Genomic_DNA"/>
</dbReference>
<reference evidence="6 7" key="1">
    <citation type="submission" date="2019-12" db="EMBL/GenBank/DDBJ databases">
        <title>Whole genome shotgun sequence of Streptomyces tubercidicus NBRC 13090.</title>
        <authorList>
            <person name="Ichikawa N."/>
            <person name="Kimura A."/>
            <person name="Kitahashi Y."/>
            <person name="Komaki H."/>
            <person name="Tamura T."/>
        </authorList>
    </citation>
    <scope>NUCLEOTIDE SEQUENCE [LARGE SCALE GENOMIC DNA]</scope>
    <source>
        <strain evidence="6 7">NBRC 13090</strain>
    </source>
</reference>
<dbReference type="PANTHER" id="PTHR43004">
    <property type="entry name" value="TRK SYSTEM POTASSIUM UPTAKE PROTEIN"/>
    <property type="match status" value="1"/>
</dbReference>
<evidence type="ECO:0000256" key="1">
    <source>
        <dbReference type="ARBA" id="ARBA00001974"/>
    </source>
</evidence>
<dbReference type="Pfam" id="PF01494">
    <property type="entry name" value="FAD_binding_3"/>
    <property type="match status" value="2"/>
</dbReference>
<feature type="region of interest" description="Disordered" evidence="4">
    <location>
        <begin position="516"/>
        <end position="546"/>
    </location>
</feature>
<dbReference type="PRINTS" id="PR00420">
    <property type="entry name" value="RNGMNOXGNASE"/>
</dbReference>
<keyword evidence="3" id="KW-0274">FAD</keyword>
<organism evidence="6 7">
    <name type="scientific">Streptomyces tubercidicus</name>
    <dbReference type="NCBI Taxonomy" id="47759"/>
    <lineage>
        <taxon>Bacteria</taxon>
        <taxon>Bacillati</taxon>
        <taxon>Actinomycetota</taxon>
        <taxon>Actinomycetes</taxon>
        <taxon>Kitasatosporales</taxon>
        <taxon>Streptomycetaceae</taxon>
        <taxon>Streptomyces</taxon>
    </lineage>
</organism>
<dbReference type="AlphaFoldDB" id="A0A640USD6"/>
<dbReference type="Gene3D" id="3.30.70.2450">
    <property type="match status" value="1"/>
</dbReference>
<dbReference type="InterPro" id="IPR002938">
    <property type="entry name" value="FAD-bd"/>
</dbReference>
<feature type="domain" description="FAD-binding" evidence="5">
    <location>
        <begin position="343"/>
        <end position="466"/>
    </location>
</feature>
<protein>
    <recommendedName>
        <fullName evidence="5">FAD-binding domain-containing protein</fullName>
    </recommendedName>
</protein>
<dbReference type="SUPFAM" id="SSF51905">
    <property type="entry name" value="FAD/NAD(P)-binding domain"/>
    <property type="match status" value="1"/>
</dbReference>
<evidence type="ECO:0000259" key="5">
    <source>
        <dbReference type="Pfam" id="PF01494"/>
    </source>
</evidence>
<evidence type="ECO:0000313" key="6">
    <source>
        <dbReference type="EMBL" id="GFE38344.1"/>
    </source>
</evidence>
<dbReference type="PANTHER" id="PTHR43004:SF19">
    <property type="entry name" value="BINDING MONOOXYGENASE, PUTATIVE (JCVI)-RELATED"/>
    <property type="match status" value="1"/>
</dbReference>
<dbReference type="Proteomes" id="UP000431826">
    <property type="component" value="Unassembled WGS sequence"/>
</dbReference>
<comment type="caution">
    <text evidence="6">The sequence shown here is derived from an EMBL/GenBank/DDBJ whole genome shotgun (WGS) entry which is preliminary data.</text>
</comment>
<dbReference type="GO" id="GO:0071949">
    <property type="term" value="F:FAD binding"/>
    <property type="evidence" value="ECO:0007669"/>
    <property type="project" value="InterPro"/>
</dbReference>
<feature type="region of interest" description="Disordered" evidence="4">
    <location>
        <begin position="271"/>
        <end position="335"/>
    </location>
</feature>
<keyword evidence="7" id="KW-1185">Reference proteome</keyword>
<feature type="domain" description="FAD-binding" evidence="5">
    <location>
        <begin position="50"/>
        <end position="251"/>
    </location>
</feature>
<evidence type="ECO:0000313" key="7">
    <source>
        <dbReference type="Proteomes" id="UP000431826"/>
    </source>
</evidence>
<dbReference type="Pfam" id="PF21274">
    <property type="entry name" value="Rng_hyd_C"/>
    <property type="match status" value="1"/>
</dbReference>
<comment type="cofactor">
    <cofactor evidence="1">
        <name>FAD</name>
        <dbReference type="ChEBI" id="CHEBI:57692"/>
    </cofactor>
</comment>
<feature type="region of interest" description="Disordered" evidence="4">
    <location>
        <begin position="1"/>
        <end position="23"/>
    </location>
</feature>
<dbReference type="InterPro" id="IPR050641">
    <property type="entry name" value="RIFMO-like"/>
</dbReference>
<dbReference type="Gene3D" id="3.50.50.60">
    <property type="entry name" value="FAD/NAD(P)-binding domain"/>
    <property type="match status" value="2"/>
</dbReference>
<proteinExistence type="predicted"/>
<sequence length="654" mass="69273">MKSAFTTEAAMDSDVDTDVDSGMDSDVDTDVDSGMDTDVDAGVDAGVDAEVDVIVVGAGPTGLMLGTELALGGVRVQILERRTEAQRNSRALTLHPRSVELMDQRGLVERFLARGRPVPGWHYARLDTWLDFSALDTRHGYTLLHDQARTEHLLTERARELGVPVRRGYEVVGLRQDTGGDGGEDRGGGRDGRAAAGDVEVDVRGPGGGLRTVRARYVVGCDGGRSAVRRAAGIAFPGTDETLTGALGDFAVVDPAALDRARAHGVLIAPVEATEGPAEGPADGPADGPAEGPADGPADGRADGPAEGPAVGRADGPAGAPAHARTDDLAGGLTDGRSGGLTRIVLIDPRRMRTPAAEPLTLEEFRTSLTEICGTDCGVAQPRWLSRFGNATRLAASYRAGRVLLAGDAAHIHFPAAGQGLNTGLQDAMNLGWKLAAEINGWAPPGLLDSYHTERHPVGRAVTENTEVQTLLMELTLLPPYQRPAAALRTLMTELLGIEEVNRLLADRISAIDTAYPPTTAEADTETETETDTGPTPVPDHDPLTGRRMPDIALTAAGSEAVRVYELLPPGRFVLLDLAGDERLRQTVTEGWGSRVTAHTVTHHEQRTDLDGVREILIRPDGHIAWATRTPALPDRRIERHHALTAWAGAPARG</sequence>
<keyword evidence="2" id="KW-0285">Flavoprotein</keyword>
<evidence type="ECO:0000256" key="4">
    <source>
        <dbReference type="SAM" id="MobiDB-lite"/>
    </source>
</evidence>
<feature type="region of interest" description="Disordered" evidence="4">
    <location>
        <begin position="174"/>
        <end position="203"/>
    </location>
</feature>
<dbReference type="InterPro" id="IPR036188">
    <property type="entry name" value="FAD/NAD-bd_sf"/>
</dbReference>
<feature type="compositionally biased region" description="Acidic residues" evidence="4">
    <location>
        <begin position="11"/>
        <end position="23"/>
    </location>
</feature>
<accession>A0A640USD6</accession>
<name>A0A640USD6_9ACTN</name>
<feature type="compositionally biased region" description="Basic and acidic residues" evidence="4">
    <location>
        <begin position="183"/>
        <end position="193"/>
    </location>
</feature>